<feature type="compositionally biased region" description="Polar residues" evidence="6">
    <location>
        <begin position="374"/>
        <end position="386"/>
    </location>
</feature>
<evidence type="ECO:0000256" key="6">
    <source>
        <dbReference type="SAM" id="MobiDB-lite"/>
    </source>
</evidence>
<feature type="transmembrane region" description="Helical" evidence="7">
    <location>
        <begin position="316"/>
        <end position="340"/>
    </location>
</feature>
<sequence length="422" mass="45485">MANNWWWALLLFVGLCNGPSFVLAASGDAGDIMFVLDGSGSISAEDFGRAKTFISQVVDAFDIAADFTRVGLVQFGSLFREEFALNAYSDKTSLQQAISNIDQIGGGTLIGQVIHYLIGTSFTEAKGARPLSEGIPRIAVFITDGAANDNPDTVLPQAISALQASTIIPFSIGVGNDVNADQLLAVAGDSDRVFQVGTYSVIDSIRELLVERVRVIIESPSSPRPELPLTSRPPTMAPTSTQRRTTQKLSTPRATTQKLKTTSTATTQKLMTSTATTQHSMTSPTTQAMTPITMTQLINTSTATIKTKTATPTNTLYYIAGGVGGALLLIVLVVIIIVVIKCRKRQDDEPEAPQEDPFKREELGPREFVFNNPAFGSSDQVPTNRWQEAAGYSDPAPEEPVYVNTTFSGGKNTQENEYVYRG</sequence>
<gene>
    <name evidence="11" type="primary">LOC109484381</name>
</gene>
<keyword evidence="7" id="KW-1133">Transmembrane helix</keyword>
<evidence type="ECO:0000256" key="4">
    <source>
        <dbReference type="ARBA" id="ARBA00022737"/>
    </source>
</evidence>
<evidence type="ECO:0000256" key="8">
    <source>
        <dbReference type="SAM" id="SignalP"/>
    </source>
</evidence>
<feature type="region of interest" description="Disordered" evidence="6">
    <location>
        <begin position="221"/>
        <end position="265"/>
    </location>
</feature>
<dbReference type="RefSeq" id="XP_019643190.1">
    <property type="nucleotide sequence ID" value="XM_019787631.1"/>
</dbReference>
<evidence type="ECO:0000256" key="7">
    <source>
        <dbReference type="SAM" id="Phobius"/>
    </source>
</evidence>
<feature type="region of interest" description="Disordered" evidence="6">
    <location>
        <begin position="345"/>
        <end position="422"/>
    </location>
</feature>
<dbReference type="PROSITE" id="PS50234">
    <property type="entry name" value="VWFA"/>
    <property type="match status" value="1"/>
</dbReference>
<name>A0A6P4ZPS8_BRABE</name>
<feature type="domain" description="VWFA" evidence="9">
    <location>
        <begin position="31"/>
        <end position="213"/>
    </location>
</feature>
<reference evidence="11" key="1">
    <citation type="submission" date="2025-08" db="UniProtKB">
        <authorList>
            <consortium name="RefSeq"/>
        </authorList>
    </citation>
    <scope>IDENTIFICATION</scope>
    <source>
        <tissue evidence="11">Gonad</tissue>
    </source>
</reference>
<organism evidence="10 11">
    <name type="scientific">Branchiostoma belcheri</name>
    <name type="common">Amphioxus</name>
    <dbReference type="NCBI Taxonomy" id="7741"/>
    <lineage>
        <taxon>Eukaryota</taxon>
        <taxon>Metazoa</taxon>
        <taxon>Chordata</taxon>
        <taxon>Cephalochordata</taxon>
        <taxon>Leptocardii</taxon>
        <taxon>Amphioxiformes</taxon>
        <taxon>Branchiostomatidae</taxon>
        <taxon>Branchiostoma</taxon>
    </lineage>
</organism>
<feature type="signal peptide" evidence="8">
    <location>
        <begin position="1"/>
        <end position="24"/>
    </location>
</feature>
<feature type="compositionally biased region" description="Polar residues" evidence="6">
    <location>
        <begin position="237"/>
        <end position="253"/>
    </location>
</feature>
<proteinExistence type="predicted"/>
<keyword evidence="4" id="KW-0677">Repeat</keyword>
<feature type="chain" id="PRO_5027863769" evidence="8">
    <location>
        <begin position="25"/>
        <end position="422"/>
    </location>
</feature>
<feature type="compositionally biased region" description="Low complexity" evidence="6">
    <location>
        <begin position="254"/>
        <end position="265"/>
    </location>
</feature>
<evidence type="ECO:0000256" key="1">
    <source>
        <dbReference type="ARBA" id="ARBA00004613"/>
    </source>
</evidence>
<feature type="compositionally biased region" description="Polar residues" evidence="6">
    <location>
        <begin position="403"/>
        <end position="416"/>
    </location>
</feature>
<keyword evidence="3 8" id="KW-0732">Signal</keyword>
<dbReference type="Proteomes" id="UP000515135">
    <property type="component" value="Unplaced"/>
</dbReference>
<feature type="compositionally biased region" description="Basic and acidic residues" evidence="6">
    <location>
        <begin position="356"/>
        <end position="365"/>
    </location>
</feature>
<dbReference type="SUPFAM" id="SSF53300">
    <property type="entry name" value="vWA-like"/>
    <property type="match status" value="1"/>
</dbReference>
<evidence type="ECO:0000313" key="10">
    <source>
        <dbReference type="Proteomes" id="UP000515135"/>
    </source>
</evidence>
<dbReference type="OrthoDB" id="10256829at2759"/>
<protein>
    <submittedName>
        <fullName evidence="11">Matrilin-2-like</fullName>
    </submittedName>
</protein>
<dbReference type="GeneID" id="109484381"/>
<dbReference type="InterPro" id="IPR036465">
    <property type="entry name" value="vWFA_dom_sf"/>
</dbReference>
<dbReference type="PANTHER" id="PTHR24020:SF87">
    <property type="entry name" value="COLLAGEN ALPHA-1(VI) CHAIN-LIKE"/>
    <property type="match status" value="1"/>
</dbReference>
<dbReference type="PANTHER" id="PTHR24020">
    <property type="entry name" value="COLLAGEN ALPHA"/>
    <property type="match status" value="1"/>
</dbReference>
<dbReference type="Gene3D" id="1.20.5.100">
    <property type="entry name" value="Cytochrome c1, transmembrane anchor, C-terminal"/>
    <property type="match status" value="1"/>
</dbReference>
<evidence type="ECO:0000256" key="5">
    <source>
        <dbReference type="ARBA" id="ARBA00023180"/>
    </source>
</evidence>
<keyword evidence="2" id="KW-0964">Secreted</keyword>
<dbReference type="SMART" id="SM00327">
    <property type="entry name" value="VWA"/>
    <property type="match status" value="1"/>
</dbReference>
<dbReference type="GO" id="GO:0005576">
    <property type="term" value="C:extracellular region"/>
    <property type="evidence" value="ECO:0007669"/>
    <property type="project" value="UniProtKB-SubCell"/>
</dbReference>
<comment type="subcellular location">
    <subcellularLocation>
        <location evidence="1">Secreted</location>
    </subcellularLocation>
</comment>
<keyword evidence="7" id="KW-0472">Membrane</keyword>
<evidence type="ECO:0000256" key="3">
    <source>
        <dbReference type="ARBA" id="ARBA00022729"/>
    </source>
</evidence>
<dbReference type="PRINTS" id="PR00453">
    <property type="entry name" value="VWFADOMAIN"/>
</dbReference>
<dbReference type="InterPro" id="IPR050525">
    <property type="entry name" value="ECM_Assembly_Org"/>
</dbReference>
<dbReference type="FunFam" id="3.40.50.410:FF:000004">
    <property type="entry name" value="collagen alpha-6(VI) chain"/>
    <property type="match status" value="1"/>
</dbReference>
<evidence type="ECO:0000259" key="9">
    <source>
        <dbReference type="PROSITE" id="PS50234"/>
    </source>
</evidence>
<keyword evidence="7" id="KW-0812">Transmembrane</keyword>
<dbReference type="AlphaFoldDB" id="A0A6P4ZPS8"/>
<keyword evidence="10" id="KW-1185">Reference proteome</keyword>
<keyword evidence="5" id="KW-0325">Glycoprotein</keyword>
<dbReference type="KEGG" id="bbel:109484381"/>
<evidence type="ECO:0000313" key="11">
    <source>
        <dbReference type="RefSeq" id="XP_019643190.1"/>
    </source>
</evidence>
<dbReference type="InterPro" id="IPR002035">
    <property type="entry name" value="VWF_A"/>
</dbReference>
<accession>A0A6P4ZPS8</accession>
<dbReference type="Gene3D" id="3.40.50.410">
    <property type="entry name" value="von Willebrand factor, type A domain"/>
    <property type="match status" value="1"/>
</dbReference>
<dbReference type="Pfam" id="PF00092">
    <property type="entry name" value="VWA"/>
    <property type="match status" value="1"/>
</dbReference>
<evidence type="ECO:0000256" key="2">
    <source>
        <dbReference type="ARBA" id="ARBA00022525"/>
    </source>
</evidence>